<dbReference type="RefSeq" id="WP_075411922.1">
    <property type="nucleotide sequence ID" value="NZ_MSKK01000036.1"/>
</dbReference>
<accession>A0A1Q8VCZ0</accession>
<dbReference type="Proteomes" id="UP000186471">
    <property type="component" value="Unassembled WGS sequence"/>
</dbReference>
<dbReference type="AlphaFoldDB" id="A0A1Q8VCZ0"/>
<reference evidence="1 2" key="1">
    <citation type="submission" date="2016-12" db="EMBL/GenBank/DDBJ databases">
        <title>Genomic comparison of strains in the 'Actinomyces naeslundii' group.</title>
        <authorList>
            <person name="Mughal S.R."/>
            <person name="Do T."/>
            <person name="Gilbert S.C."/>
            <person name="Witherden E.A."/>
            <person name="Didelot X."/>
            <person name="Beighton D."/>
        </authorList>
    </citation>
    <scope>NUCLEOTIDE SEQUENCE [LARGE SCALE GENOMIC DNA]</scope>
    <source>
        <strain evidence="1 2">R21091</strain>
    </source>
</reference>
<name>A0A1Q8VCZ0_9ACTO</name>
<evidence type="ECO:0000313" key="2">
    <source>
        <dbReference type="Proteomes" id="UP000186471"/>
    </source>
</evidence>
<evidence type="ECO:0000313" key="1">
    <source>
        <dbReference type="EMBL" id="OLO45941.1"/>
    </source>
</evidence>
<comment type="caution">
    <text evidence="1">The sequence shown here is derived from an EMBL/GenBank/DDBJ whole genome shotgun (WGS) entry which is preliminary data.</text>
</comment>
<dbReference type="OrthoDB" id="3246530at2"/>
<protein>
    <submittedName>
        <fullName evidence="1">Uncharacterized protein</fullName>
    </submittedName>
</protein>
<gene>
    <name evidence="1" type="ORF">BKH31_08625</name>
</gene>
<dbReference type="EMBL" id="MSKK01000036">
    <property type="protein sequence ID" value="OLO45941.1"/>
    <property type="molecule type" value="Genomic_DNA"/>
</dbReference>
<organism evidence="1 2">
    <name type="scientific">Actinomyces oris</name>
    <dbReference type="NCBI Taxonomy" id="544580"/>
    <lineage>
        <taxon>Bacteria</taxon>
        <taxon>Bacillati</taxon>
        <taxon>Actinomycetota</taxon>
        <taxon>Actinomycetes</taxon>
        <taxon>Actinomycetales</taxon>
        <taxon>Actinomycetaceae</taxon>
        <taxon>Actinomyces</taxon>
    </lineage>
</organism>
<sequence>MTLDYGVVDEGPSRIGTLALLSAALRADLQRSVNVRGAQSPPPLVSVDVGTISTTVMIEGWSRAVLAAWDRLGGLLAAPGLTVPAEPAPTPRPVWPQDLAAYTGANALTLGDLRIRGPRNLDVADALLAYVAPAACRVRHTFVTDDPRAVGTGWSGQPSYGVAPARRLLEACRQPTLVPCDRDGIIVSVAVPAGIRGRAEVNSLNLRIGNALADLGHHSRVHREPIPLGNLDVVIFCLADEDAARACRHRVLEQLLNRRSYPAGEDLVNRLHIPLRDDTADLLDTGCIDVREPWLPDDANSLLWADAPPADDDTGSSLHHSVHLTDHLIAEGFYLRTPDAEGRMRNECIGQAHVVNLDNLAVIVRQTENVVEFIDHQLNRVPLPWPDIITSPTFKDDLGPYLDALPRYVLEN</sequence>
<proteinExistence type="predicted"/>